<dbReference type="AlphaFoldDB" id="A0A0V0YQ74"/>
<accession>A0A0V0YQ74</accession>
<proteinExistence type="predicted"/>
<evidence type="ECO:0000313" key="2">
    <source>
        <dbReference type="Proteomes" id="UP000054783"/>
    </source>
</evidence>
<organism evidence="1 2">
    <name type="scientific">Trichinella patagoniensis</name>
    <dbReference type="NCBI Taxonomy" id="990121"/>
    <lineage>
        <taxon>Eukaryota</taxon>
        <taxon>Metazoa</taxon>
        <taxon>Ecdysozoa</taxon>
        <taxon>Nematoda</taxon>
        <taxon>Enoplea</taxon>
        <taxon>Dorylaimia</taxon>
        <taxon>Trichinellida</taxon>
        <taxon>Trichinellidae</taxon>
        <taxon>Trichinella</taxon>
    </lineage>
</organism>
<gene>
    <name evidence="1" type="ORF">T12_12567</name>
</gene>
<name>A0A0V0YQ74_9BILA</name>
<dbReference type="Proteomes" id="UP000054783">
    <property type="component" value="Unassembled WGS sequence"/>
</dbReference>
<reference evidence="1 2" key="1">
    <citation type="submission" date="2015-01" db="EMBL/GenBank/DDBJ databases">
        <title>Evolution of Trichinella species and genotypes.</title>
        <authorList>
            <person name="Korhonen P.K."/>
            <person name="Edoardo P."/>
            <person name="Giuseppe L.R."/>
            <person name="Gasser R.B."/>
        </authorList>
    </citation>
    <scope>NUCLEOTIDE SEQUENCE [LARGE SCALE GENOMIC DNA]</scope>
    <source>
        <strain evidence="1">ISS2496</strain>
    </source>
</reference>
<dbReference type="EMBL" id="JYDQ01003795">
    <property type="protein sequence ID" value="KRY02471.1"/>
    <property type="molecule type" value="Genomic_DNA"/>
</dbReference>
<protein>
    <submittedName>
        <fullName evidence="1">Uncharacterized protein</fullName>
    </submittedName>
</protein>
<keyword evidence="2" id="KW-1185">Reference proteome</keyword>
<sequence>MDEAQTHSSKSASMENPLGLESAKLSSPLLWSA</sequence>
<comment type="caution">
    <text evidence="1">The sequence shown here is derived from an EMBL/GenBank/DDBJ whole genome shotgun (WGS) entry which is preliminary data.</text>
</comment>
<evidence type="ECO:0000313" key="1">
    <source>
        <dbReference type="EMBL" id="KRY02471.1"/>
    </source>
</evidence>